<name>A0A4Z2CLU8_SCHJA</name>
<evidence type="ECO:0000256" key="1">
    <source>
        <dbReference type="SAM" id="Phobius"/>
    </source>
</evidence>
<organism evidence="2 3">
    <name type="scientific">Schistosoma japonicum</name>
    <name type="common">Blood fluke</name>
    <dbReference type="NCBI Taxonomy" id="6182"/>
    <lineage>
        <taxon>Eukaryota</taxon>
        <taxon>Metazoa</taxon>
        <taxon>Spiralia</taxon>
        <taxon>Lophotrochozoa</taxon>
        <taxon>Platyhelminthes</taxon>
        <taxon>Trematoda</taxon>
        <taxon>Digenea</taxon>
        <taxon>Strigeidida</taxon>
        <taxon>Schistosomatoidea</taxon>
        <taxon>Schistosomatidae</taxon>
        <taxon>Schistosoma</taxon>
    </lineage>
</organism>
<dbReference type="EMBL" id="SKCS01000583">
    <property type="protein sequence ID" value="TNN05158.1"/>
    <property type="molecule type" value="Genomic_DNA"/>
</dbReference>
<evidence type="ECO:0000313" key="3">
    <source>
        <dbReference type="Proteomes" id="UP000311919"/>
    </source>
</evidence>
<accession>A0A4Z2CLU8</accession>
<dbReference type="Proteomes" id="UP000311919">
    <property type="component" value="Unassembled WGS sequence"/>
</dbReference>
<comment type="caution">
    <text evidence="2">The sequence shown here is derived from an EMBL/GenBank/DDBJ whole genome shotgun (WGS) entry which is preliminary data.</text>
</comment>
<gene>
    <name evidence="2" type="ORF">EWB00_009615</name>
</gene>
<proteinExistence type="predicted"/>
<keyword evidence="3" id="KW-1185">Reference proteome</keyword>
<keyword evidence="1" id="KW-1133">Transmembrane helix</keyword>
<evidence type="ECO:0000313" key="2">
    <source>
        <dbReference type="EMBL" id="TNN05158.1"/>
    </source>
</evidence>
<keyword evidence="1" id="KW-0472">Membrane</keyword>
<feature type="transmembrane region" description="Helical" evidence="1">
    <location>
        <begin position="6"/>
        <end position="23"/>
    </location>
</feature>
<keyword evidence="1" id="KW-0812">Transmembrane</keyword>
<protein>
    <submittedName>
        <fullName evidence="2">Uncharacterized protein</fullName>
    </submittedName>
</protein>
<dbReference type="AlphaFoldDB" id="A0A4Z2CLU8"/>
<reference evidence="2 3" key="1">
    <citation type="submission" date="2019-03" db="EMBL/GenBank/DDBJ databases">
        <title>An improved genome assembly of the fluke Schistosoma japonicum.</title>
        <authorList>
            <person name="Hu W."/>
            <person name="Luo F."/>
            <person name="Yin M."/>
            <person name="Mo X."/>
            <person name="Sun C."/>
            <person name="Wu Q."/>
            <person name="Zhu B."/>
            <person name="Xiang M."/>
            <person name="Wang J."/>
            <person name="Wang Y."/>
            <person name="Zhang T."/>
            <person name="Xu B."/>
            <person name="Zheng H."/>
            <person name="Feng Z."/>
        </authorList>
    </citation>
    <scope>NUCLEOTIDE SEQUENCE [LARGE SCALE GENOMIC DNA]</scope>
    <source>
        <strain evidence="2">HuSjv2</strain>
        <tissue evidence="2">Worms</tissue>
    </source>
</reference>
<sequence length="64" mass="7589">MDSNIIHFFLSVTIITMMMIMNVSESHVVDPSKEVRPVERPGFLEIIMRTFSFLFNNYWYPKST</sequence>